<dbReference type="Proteomes" id="UP000533476">
    <property type="component" value="Unassembled WGS sequence"/>
</dbReference>
<keyword evidence="2" id="KW-1185">Reference proteome</keyword>
<evidence type="ECO:0000313" key="2">
    <source>
        <dbReference type="Proteomes" id="UP000533476"/>
    </source>
</evidence>
<name>A0A7Y0L7G5_9FIRM</name>
<reference evidence="1 2" key="1">
    <citation type="submission" date="2020-04" db="EMBL/GenBank/DDBJ databases">
        <authorList>
            <person name="Zhang R."/>
            <person name="Schippers A."/>
        </authorList>
    </citation>
    <scope>NUCLEOTIDE SEQUENCE [LARGE SCALE GENOMIC DNA]</scope>
    <source>
        <strain evidence="1 2">DSM 109850</strain>
    </source>
</reference>
<proteinExistence type="predicted"/>
<accession>A0A7Y0L7G5</accession>
<dbReference type="AlphaFoldDB" id="A0A7Y0L7G5"/>
<protein>
    <recommendedName>
        <fullName evidence="3">SipL SPOCS domain-containing protein</fullName>
    </recommendedName>
</protein>
<evidence type="ECO:0008006" key="3">
    <source>
        <dbReference type="Google" id="ProtNLM"/>
    </source>
</evidence>
<sequence>MSAPDQNCQELCTAIASSVSAPVQALGVCDYQVSNPLEDVVVTGCTVEEAFATPISDTRVLVTVNVAVDFTAVEASSGLPFSAQCETSIPVIVTLAPPPEATISEQFPCTTDVTCTARYAGFEPAPSPDISAEEFIITVTGSVSCTSCAPATVNVQLCPTAE</sequence>
<gene>
    <name evidence="1" type="ORF">HIJ39_20715</name>
</gene>
<dbReference type="RefSeq" id="WP_169102940.1">
    <property type="nucleotide sequence ID" value="NZ_JABBVZ010000142.1"/>
</dbReference>
<evidence type="ECO:0000313" key="1">
    <source>
        <dbReference type="EMBL" id="NMP24734.1"/>
    </source>
</evidence>
<comment type="caution">
    <text evidence="1">The sequence shown here is derived from an EMBL/GenBank/DDBJ whole genome shotgun (WGS) entry which is preliminary data.</text>
</comment>
<organism evidence="1 2">
    <name type="scientific">Sulfobacillus harzensis</name>
    <dbReference type="NCBI Taxonomy" id="2729629"/>
    <lineage>
        <taxon>Bacteria</taxon>
        <taxon>Bacillati</taxon>
        <taxon>Bacillota</taxon>
        <taxon>Clostridia</taxon>
        <taxon>Eubacteriales</taxon>
        <taxon>Clostridiales Family XVII. Incertae Sedis</taxon>
        <taxon>Sulfobacillus</taxon>
    </lineage>
</organism>
<dbReference type="EMBL" id="JABBVZ010000142">
    <property type="protein sequence ID" value="NMP24734.1"/>
    <property type="molecule type" value="Genomic_DNA"/>
</dbReference>